<feature type="compositionally biased region" description="Gly residues" evidence="1">
    <location>
        <begin position="698"/>
        <end position="718"/>
    </location>
</feature>
<feature type="compositionally biased region" description="Basic and acidic residues" evidence="1">
    <location>
        <begin position="730"/>
        <end position="744"/>
    </location>
</feature>
<dbReference type="OrthoDB" id="3366421at2759"/>
<evidence type="ECO:0008006" key="4">
    <source>
        <dbReference type="Google" id="ProtNLM"/>
    </source>
</evidence>
<dbReference type="RefSeq" id="XP_025360836.1">
    <property type="nucleotide sequence ID" value="XM_025508390.1"/>
</dbReference>
<evidence type="ECO:0000256" key="1">
    <source>
        <dbReference type="SAM" id="MobiDB-lite"/>
    </source>
</evidence>
<feature type="compositionally biased region" description="Acidic residues" evidence="1">
    <location>
        <begin position="530"/>
        <end position="539"/>
    </location>
</feature>
<feature type="compositionally biased region" description="Low complexity" evidence="1">
    <location>
        <begin position="559"/>
        <end position="571"/>
    </location>
</feature>
<keyword evidence="3" id="KW-1185">Reference proteome</keyword>
<feature type="region of interest" description="Disordered" evidence="1">
    <location>
        <begin position="677"/>
        <end position="754"/>
    </location>
</feature>
<dbReference type="AlphaFoldDB" id="A0A316UMN1"/>
<sequence length="754" mass="79029">MAQLPSPPPPLTAVIDALAKIGADGLTILILQQPNVGRAICQALRSLAHNALADVASEGQRPVVSSANFAAILSILEEASHSSDPTLVRRLAPSPDVVFNLAVVASSTPDASLAARTKRLVPLVIDISGAEGMIFASIQALRQSDEEQKGSSAQVFRAARITAALLSFLPAPSSLGRPQQQRRGASESAASSSLVDQLAPVLTAAYARLGADVSSMATKVALLDCATALLKRVLSEANGAHQVARIVLKMDQQASPSTASGEALVNLSLLSDLAVVQSAIVERVRKALETIDGEEQSDTVRAHSALEEAHRSARGTADTSNLQGRGRGWKTLEAHLRSQQSRAAEKALDVAKATANGKGKRRADDANSYEVPASLLATVETILPHLAADPAKLRTSLARTMFRGKSGEEVVEMLLDGAGLDQAEDEDERGQRAASPPTPPAPIITPANRRANIFDNQPLDATRLRYAGAFEGDDAVTAKSTGKLSPSLRAAILAHVQAQDAEQDAAKEEWNPFAEEEKRLVGVRQAGFEEELDADEDEDNAARSGQGRGYSARGERSYDGSSSADEGSDAALPQGPSAERGGAATVAAERAGERILILAYSSNGPSLFARNDAAVRRSLARKALLADLERSTGRKWDDSLVESWGTMFERNPRKDALLMAAGGGGGAMLQPNTNRRLAEGDEEGQGGRSFGPDRGRGGRLPRGGGRGGGGGHKAGAGHSGNDRSARRKEQRGNEQRTRGADRKARAMGGAGAGV</sequence>
<evidence type="ECO:0000313" key="3">
    <source>
        <dbReference type="Proteomes" id="UP000245884"/>
    </source>
</evidence>
<accession>A0A316UMN1</accession>
<feature type="region of interest" description="Disordered" evidence="1">
    <location>
        <begin position="530"/>
        <end position="586"/>
    </location>
</feature>
<organism evidence="2 3">
    <name type="scientific">Jaminaea rosea</name>
    <dbReference type="NCBI Taxonomy" id="1569628"/>
    <lineage>
        <taxon>Eukaryota</taxon>
        <taxon>Fungi</taxon>
        <taxon>Dikarya</taxon>
        <taxon>Basidiomycota</taxon>
        <taxon>Ustilaginomycotina</taxon>
        <taxon>Exobasidiomycetes</taxon>
        <taxon>Microstromatales</taxon>
        <taxon>Microstromatales incertae sedis</taxon>
        <taxon>Jaminaea</taxon>
    </lineage>
</organism>
<gene>
    <name evidence="2" type="ORF">BDZ90DRAFT_261551</name>
</gene>
<dbReference type="EMBL" id="KZ819672">
    <property type="protein sequence ID" value="PWN26224.1"/>
    <property type="molecule type" value="Genomic_DNA"/>
</dbReference>
<protein>
    <recommendedName>
        <fullName evidence="4">CUE domain-containing protein</fullName>
    </recommendedName>
</protein>
<dbReference type="Proteomes" id="UP000245884">
    <property type="component" value="Unassembled WGS sequence"/>
</dbReference>
<evidence type="ECO:0000313" key="2">
    <source>
        <dbReference type="EMBL" id="PWN26224.1"/>
    </source>
</evidence>
<reference evidence="2 3" key="1">
    <citation type="journal article" date="2018" name="Mol. Biol. Evol.">
        <title>Broad Genomic Sampling Reveals a Smut Pathogenic Ancestry of the Fungal Clade Ustilaginomycotina.</title>
        <authorList>
            <person name="Kijpornyongpan T."/>
            <person name="Mondo S.J."/>
            <person name="Barry K."/>
            <person name="Sandor L."/>
            <person name="Lee J."/>
            <person name="Lipzen A."/>
            <person name="Pangilinan J."/>
            <person name="LaButti K."/>
            <person name="Hainaut M."/>
            <person name="Henrissat B."/>
            <person name="Grigoriev I.V."/>
            <person name="Spatafora J.W."/>
            <person name="Aime M.C."/>
        </authorList>
    </citation>
    <scope>NUCLEOTIDE SEQUENCE [LARGE SCALE GENOMIC DNA]</scope>
    <source>
        <strain evidence="2 3">MCA 5214</strain>
    </source>
</reference>
<proteinExistence type="predicted"/>
<feature type="region of interest" description="Disordered" evidence="1">
    <location>
        <begin position="422"/>
        <end position="446"/>
    </location>
</feature>
<name>A0A316UMN1_9BASI</name>
<dbReference type="GeneID" id="37030213"/>